<dbReference type="Gene3D" id="1.25.40.180">
    <property type="match status" value="1"/>
</dbReference>
<accession>A0A9N7V734</accession>
<keyword evidence="4" id="KW-1185">Reference proteome</keyword>
<dbReference type="GO" id="GO:0003729">
    <property type="term" value="F:mRNA binding"/>
    <property type="evidence" value="ECO:0007669"/>
    <property type="project" value="TreeGrafter"/>
</dbReference>
<dbReference type="Proteomes" id="UP001153269">
    <property type="component" value="Unassembled WGS sequence"/>
</dbReference>
<feature type="region of interest" description="Disordered" evidence="1">
    <location>
        <begin position="288"/>
        <end position="321"/>
    </location>
</feature>
<dbReference type="PANTHER" id="PTHR23253:SF10">
    <property type="entry name" value="EUKARYOTIC TRANSLATION INITIATION FACTOR 4 GAMMA 1"/>
    <property type="match status" value="1"/>
</dbReference>
<sequence>SGGTKRSKQSTPAVFSSIVENRSNSGKKRSKQSTPAVVSSIEEKRVTQTSSKVNSIEEKRSKQSTPAVVSTRGKKRSEQTSSSEVSSGGKKRSKQSTPAVVSSIEEKRLKQISSKVTSIEVKRSKQSTPAVVSSRGKKRSEQSTPKVVSSIEEKRLKQISLKVTNIEEKRSKQSTPAVVSSRGIKSSKQTSSSEVRKERENSASSGRSAREKTEKIQAGVKYKTYVSVLLDKLITQIYKKAKVTCADDDTRRHLLERIWAEVKDIDSTFIPKRSPYEAILKDFCEGALPAPSPPHTPFPTDQERKPARPPEALRRPGSLHTTLDKTLAPPSLVYSLQTQPINAQPQSRPLKVPTTEEPNNTVNFRELLLIHCQREVEKDKVELQEAKYITRWRSTGNIKFIGELFKVKMLNEPIIHDCLVKLLTNYDEVSLECLCRLLTTIGKDLDSDEAKASWW</sequence>
<dbReference type="AlphaFoldDB" id="A0A9N7V734"/>
<dbReference type="GO" id="GO:0003743">
    <property type="term" value="F:translation initiation factor activity"/>
    <property type="evidence" value="ECO:0007669"/>
    <property type="project" value="TreeGrafter"/>
</dbReference>
<feature type="domain" description="MIF4G" evidence="2">
    <location>
        <begin position="360"/>
        <end position="451"/>
    </location>
</feature>
<reference evidence="3" key="1">
    <citation type="submission" date="2020-03" db="EMBL/GenBank/DDBJ databases">
        <authorList>
            <person name="Weist P."/>
        </authorList>
    </citation>
    <scope>NUCLEOTIDE SEQUENCE</scope>
</reference>
<feature type="compositionally biased region" description="Basic and acidic residues" evidence="1">
    <location>
        <begin position="301"/>
        <end position="314"/>
    </location>
</feature>
<dbReference type="PANTHER" id="PTHR23253">
    <property type="entry name" value="EUKARYOTIC TRANSLATION INITIATION FACTOR 4 GAMMA"/>
    <property type="match status" value="1"/>
</dbReference>
<gene>
    <name evidence="3" type="ORF">PLEPLA_LOCUS30988</name>
</gene>
<feature type="compositionally biased region" description="Low complexity" evidence="1">
    <location>
        <begin position="79"/>
        <end position="88"/>
    </location>
</feature>
<feature type="compositionally biased region" description="Polar residues" evidence="1">
    <location>
        <begin position="173"/>
        <end position="193"/>
    </location>
</feature>
<name>A0A9N7V734_PLEPL</name>
<dbReference type="InterPro" id="IPR016024">
    <property type="entry name" value="ARM-type_fold"/>
</dbReference>
<organism evidence="3 4">
    <name type="scientific">Pleuronectes platessa</name>
    <name type="common">European plaice</name>
    <dbReference type="NCBI Taxonomy" id="8262"/>
    <lineage>
        <taxon>Eukaryota</taxon>
        <taxon>Metazoa</taxon>
        <taxon>Chordata</taxon>
        <taxon>Craniata</taxon>
        <taxon>Vertebrata</taxon>
        <taxon>Euteleostomi</taxon>
        <taxon>Actinopterygii</taxon>
        <taxon>Neopterygii</taxon>
        <taxon>Teleostei</taxon>
        <taxon>Neoteleostei</taxon>
        <taxon>Acanthomorphata</taxon>
        <taxon>Carangaria</taxon>
        <taxon>Pleuronectiformes</taxon>
        <taxon>Pleuronectoidei</taxon>
        <taxon>Pleuronectidae</taxon>
        <taxon>Pleuronectes</taxon>
    </lineage>
</organism>
<proteinExistence type="predicted"/>
<dbReference type="EMBL" id="CADEAL010003041">
    <property type="protein sequence ID" value="CAB1443271.1"/>
    <property type="molecule type" value="Genomic_DNA"/>
</dbReference>
<dbReference type="SUPFAM" id="SSF48371">
    <property type="entry name" value="ARM repeat"/>
    <property type="match status" value="1"/>
</dbReference>
<feature type="region of interest" description="Disordered" evidence="1">
    <location>
        <begin position="1"/>
        <end position="214"/>
    </location>
</feature>
<dbReference type="Pfam" id="PF02854">
    <property type="entry name" value="MIF4G"/>
    <property type="match status" value="1"/>
</dbReference>
<evidence type="ECO:0000313" key="4">
    <source>
        <dbReference type="Proteomes" id="UP001153269"/>
    </source>
</evidence>
<dbReference type="GO" id="GO:0016281">
    <property type="term" value="C:eukaryotic translation initiation factor 4F complex"/>
    <property type="evidence" value="ECO:0007669"/>
    <property type="project" value="TreeGrafter"/>
</dbReference>
<dbReference type="InterPro" id="IPR003890">
    <property type="entry name" value="MIF4G-like_typ-3"/>
</dbReference>
<evidence type="ECO:0000259" key="2">
    <source>
        <dbReference type="Pfam" id="PF02854"/>
    </source>
</evidence>
<feature type="non-terminal residue" evidence="3">
    <location>
        <position position="1"/>
    </location>
</feature>
<evidence type="ECO:0000313" key="3">
    <source>
        <dbReference type="EMBL" id="CAB1443271.1"/>
    </source>
</evidence>
<evidence type="ECO:0000256" key="1">
    <source>
        <dbReference type="SAM" id="MobiDB-lite"/>
    </source>
</evidence>
<comment type="caution">
    <text evidence="3">The sequence shown here is derived from an EMBL/GenBank/DDBJ whole genome shotgun (WGS) entry which is preliminary data.</text>
</comment>
<protein>
    <recommendedName>
        <fullName evidence="2">MIF4G domain-containing protein</fullName>
    </recommendedName>
</protein>
<feature type="compositionally biased region" description="Polar residues" evidence="1">
    <location>
        <begin position="9"/>
        <end position="24"/>
    </location>
</feature>